<organism evidence="3 4">
    <name type="scientific">Echinococcus granulosus</name>
    <name type="common">Hydatid tapeworm</name>
    <dbReference type="NCBI Taxonomy" id="6210"/>
    <lineage>
        <taxon>Eukaryota</taxon>
        <taxon>Metazoa</taxon>
        <taxon>Spiralia</taxon>
        <taxon>Lophotrochozoa</taxon>
        <taxon>Platyhelminthes</taxon>
        <taxon>Cestoda</taxon>
        <taxon>Eucestoda</taxon>
        <taxon>Cyclophyllidea</taxon>
        <taxon>Taeniidae</taxon>
        <taxon>Echinococcus</taxon>
        <taxon>Echinococcus granulosus group</taxon>
    </lineage>
</organism>
<keyword evidence="4" id="KW-1185">Reference proteome</keyword>
<gene>
    <name evidence="3" type="ORF">EGR_04823</name>
</gene>
<keyword evidence="2" id="KW-0472">Membrane</keyword>
<dbReference type="CTD" id="36340538"/>
<feature type="compositionally biased region" description="Low complexity" evidence="1">
    <location>
        <begin position="155"/>
        <end position="167"/>
    </location>
</feature>
<dbReference type="EMBL" id="APAU02000032">
    <property type="protein sequence ID" value="EUB60265.1"/>
    <property type="molecule type" value="Genomic_DNA"/>
</dbReference>
<keyword evidence="2" id="KW-1133">Transmembrane helix</keyword>
<name>W6UFP0_ECHGR</name>
<dbReference type="OrthoDB" id="10636176at2759"/>
<reference evidence="3 4" key="1">
    <citation type="journal article" date="2013" name="Nat. Genet.">
        <title>The genome of the hydatid tapeworm Echinococcus granulosus.</title>
        <authorList>
            <person name="Zheng H."/>
            <person name="Zhang W."/>
            <person name="Zhang L."/>
            <person name="Zhang Z."/>
            <person name="Li J."/>
            <person name="Lu G."/>
            <person name="Zhu Y."/>
            <person name="Wang Y."/>
            <person name="Huang Y."/>
            <person name="Liu J."/>
            <person name="Kang H."/>
            <person name="Chen J."/>
            <person name="Wang L."/>
            <person name="Chen A."/>
            <person name="Yu S."/>
            <person name="Gao Z."/>
            <person name="Jin L."/>
            <person name="Gu W."/>
            <person name="Wang Z."/>
            <person name="Zhao L."/>
            <person name="Shi B."/>
            <person name="Wen H."/>
            <person name="Lin R."/>
            <person name="Jones M.K."/>
            <person name="Brejova B."/>
            <person name="Vinar T."/>
            <person name="Zhao G."/>
            <person name="McManus D.P."/>
            <person name="Chen Z."/>
            <person name="Zhou Y."/>
            <person name="Wang S."/>
        </authorList>
    </citation>
    <scope>NUCLEOTIDE SEQUENCE [LARGE SCALE GENOMIC DNA]</scope>
</reference>
<evidence type="ECO:0000256" key="1">
    <source>
        <dbReference type="SAM" id="MobiDB-lite"/>
    </source>
</evidence>
<dbReference type="AlphaFoldDB" id="W6UFP0"/>
<dbReference type="RefSeq" id="XP_024351461.1">
    <property type="nucleotide sequence ID" value="XM_024494072.1"/>
</dbReference>
<evidence type="ECO:0000313" key="4">
    <source>
        <dbReference type="Proteomes" id="UP000019149"/>
    </source>
</evidence>
<feature type="region of interest" description="Disordered" evidence="1">
    <location>
        <begin position="116"/>
        <end position="167"/>
    </location>
</feature>
<dbReference type="KEGG" id="egl:EGR_04823"/>
<feature type="transmembrane region" description="Helical" evidence="2">
    <location>
        <begin position="6"/>
        <end position="27"/>
    </location>
</feature>
<evidence type="ECO:0000313" key="3">
    <source>
        <dbReference type="EMBL" id="EUB60265.1"/>
    </source>
</evidence>
<proteinExistence type="predicted"/>
<keyword evidence="2" id="KW-0812">Transmembrane</keyword>
<comment type="caution">
    <text evidence="3">The sequence shown here is derived from an EMBL/GenBank/DDBJ whole genome shotgun (WGS) entry which is preliminary data.</text>
</comment>
<evidence type="ECO:0000256" key="2">
    <source>
        <dbReference type="SAM" id="Phobius"/>
    </source>
</evidence>
<dbReference type="GeneID" id="36340538"/>
<feature type="region of interest" description="Disordered" evidence="1">
    <location>
        <begin position="186"/>
        <end position="214"/>
    </location>
</feature>
<sequence length="269" mass="28441">MDVKKWMIVVFVTHWTITLALSATAILDASLMMTTRTTNVMMTMMTAKVQPGNRIPPFLSNPFNPFMPFYHNPLHGLSAATATNTSGTHEALRKSPVDRLSDGCLESIQNRCGLKSELGTFPPPTHTASHPMGRGVGGGDFWRSGQATSLKPDPSSTSTATTTPSSSSSSLYAAVMAAAVASWSGQSASTATPTTNALVTGVPSSRSDSHGKTNVGSCCGEVGTKRTKSLDAAKTPYSPSSVVVEIDTGESTTALVHFLFLPLFFQHRL</sequence>
<protein>
    <submittedName>
        <fullName evidence="3">Uncharacterized protein</fullName>
    </submittedName>
</protein>
<dbReference type="Proteomes" id="UP000019149">
    <property type="component" value="Unassembled WGS sequence"/>
</dbReference>
<accession>W6UFP0</accession>